<evidence type="ECO:0000313" key="1">
    <source>
        <dbReference type="EMBL" id="SMC09897.1"/>
    </source>
</evidence>
<proteinExistence type="predicted"/>
<gene>
    <name evidence="1" type="ORF">SAMN05660197_1719</name>
</gene>
<sequence length="76" mass="8760">MRAEYKEECRYAEDIAEDTKAVLEKWLKRYGWDIPELDEDVAAKLILTQMRKTLDELEVQYCGGSCGTEPPSCETP</sequence>
<dbReference type="RefSeq" id="WP_084276207.1">
    <property type="nucleotide sequence ID" value="NZ_AP026671.1"/>
</dbReference>
<reference evidence="2" key="1">
    <citation type="submission" date="2017-04" db="EMBL/GenBank/DDBJ databases">
        <authorList>
            <person name="Varghese N."/>
            <person name="Submissions S."/>
        </authorList>
    </citation>
    <scope>NUCLEOTIDE SEQUENCE [LARGE SCALE GENOMIC DNA]</scope>
    <source>
        <strain evidence="2">DSM 16512</strain>
    </source>
</reference>
<keyword evidence="2" id="KW-1185">Reference proteome</keyword>
<name>A0A1W1WUE3_9BACT</name>
<accession>A0A1W1WUE3</accession>
<evidence type="ECO:0000313" key="2">
    <source>
        <dbReference type="Proteomes" id="UP000192602"/>
    </source>
</evidence>
<dbReference type="EMBL" id="FWWZ01000001">
    <property type="protein sequence ID" value="SMC09897.1"/>
    <property type="molecule type" value="Genomic_DNA"/>
</dbReference>
<dbReference type="Proteomes" id="UP000192602">
    <property type="component" value="Unassembled WGS sequence"/>
</dbReference>
<dbReference type="AlphaFoldDB" id="A0A1W1WUE3"/>
<dbReference type="STRING" id="1069081.SAMN05660197_1719"/>
<dbReference type="OrthoDB" id="5334767at2"/>
<protein>
    <submittedName>
        <fullName evidence="1">Uncharacterized protein</fullName>
    </submittedName>
</protein>
<organism evidence="1 2">
    <name type="scientific">Nitratiruptor tergarcus DSM 16512</name>
    <dbReference type="NCBI Taxonomy" id="1069081"/>
    <lineage>
        <taxon>Bacteria</taxon>
        <taxon>Pseudomonadati</taxon>
        <taxon>Campylobacterota</taxon>
        <taxon>Epsilonproteobacteria</taxon>
        <taxon>Nautiliales</taxon>
        <taxon>Nitratiruptoraceae</taxon>
        <taxon>Nitratiruptor</taxon>
    </lineage>
</organism>